<keyword evidence="2" id="KW-0614">Plasmid</keyword>
<dbReference type="KEGG" id="ahu:A6A40_26935"/>
<accession>A0A2R4VWE9</accession>
<keyword evidence="3" id="KW-1185">Reference proteome</keyword>
<organism evidence="2 3">
    <name type="scientific">Azospirillum humicireducens</name>
    <dbReference type="NCBI Taxonomy" id="1226968"/>
    <lineage>
        <taxon>Bacteria</taxon>
        <taxon>Pseudomonadati</taxon>
        <taxon>Pseudomonadota</taxon>
        <taxon>Alphaproteobacteria</taxon>
        <taxon>Rhodospirillales</taxon>
        <taxon>Azospirillaceae</taxon>
        <taxon>Azospirillum</taxon>
    </lineage>
</organism>
<sequence>MGQKTVCTHTHPPSPRLSGRLASDEGLRIGMRTVPVHARPGDSGGYERPRRSTPLPSHAGMMDAIRDGGTGNG</sequence>
<dbReference type="AlphaFoldDB" id="A0A2R4VWE9"/>
<protein>
    <submittedName>
        <fullName evidence="2">Uncharacterized protein</fullName>
    </submittedName>
</protein>
<dbReference type="EMBL" id="CP028906">
    <property type="protein sequence ID" value="AWB08754.1"/>
    <property type="molecule type" value="Genomic_DNA"/>
</dbReference>
<feature type="region of interest" description="Disordered" evidence="1">
    <location>
        <begin position="34"/>
        <end position="73"/>
    </location>
</feature>
<dbReference type="Proteomes" id="UP000077405">
    <property type="component" value="Plasmid pYZ5"/>
</dbReference>
<evidence type="ECO:0000313" key="3">
    <source>
        <dbReference type="Proteomes" id="UP000077405"/>
    </source>
</evidence>
<evidence type="ECO:0000256" key="1">
    <source>
        <dbReference type="SAM" id="MobiDB-lite"/>
    </source>
</evidence>
<name>A0A2R4VWE9_9PROT</name>
<reference evidence="2 3" key="1">
    <citation type="submission" date="2018-04" db="EMBL/GenBank/DDBJ databases">
        <title>Complete genome sequence of the nitrogen-fixing bacterium Azospirillum humicireducens type strain SgZ-5.</title>
        <authorList>
            <person name="Yu Z."/>
        </authorList>
    </citation>
    <scope>NUCLEOTIDE SEQUENCE [LARGE SCALE GENOMIC DNA]</scope>
    <source>
        <strain evidence="2 3">SgZ-5</strain>
        <plasmid evidence="2 3">pYZ5</plasmid>
    </source>
</reference>
<feature type="region of interest" description="Disordered" evidence="1">
    <location>
        <begin position="1"/>
        <end position="22"/>
    </location>
</feature>
<geneLocation type="plasmid" evidence="2 3">
    <name>pYZ5</name>
</geneLocation>
<gene>
    <name evidence="2" type="ORF">A6A40_26935</name>
</gene>
<proteinExistence type="predicted"/>
<evidence type="ECO:0000313" key="2">
    <source>
        <dbReference type="EMBL" id="AWB08754.1"/>
    </source>
</evidence>